<dbReference type="Gene3D" id="3.40.50.720">
    <property type="entry name" value="NAD(P)-binding Rossmann-like Domain"/>
    <property type="match status" value="1"/>
</dbReference>
<keyword evidence="4" id="KW-0812">Transmembrane</keyword>
<dbReference type="PANTHER" id="PTHR44196">
    <property type="entry name" value="DEHYDROGENASE/REDUCTASE SDR FAMILY MEMBER 7B"/>
    <property type="match status" value="1"/>
</dbReference>
<evidence type="ECO:0000256" key="4">
    <source>
        <dbReference type="SAM" id="Phobius"/>
    </source>
</evidence>
<evidence type="ECO:0000256" key="2">
    <source>
        <dbReference type="ARBA" id="ARBA00023002"/>
    </source>
</evidence>
<dbReference type="AlphaFoldDB" id="A0A508X6T1"/>
<feature type="transmembrane region" description="Helical" evidence="4">
    <location>
        <begin position="320"/>
        <end position="340"/>
    </location>
</feature>
<comment type="similarity">
    <text evidence="1 3">Belongs to the short-chain dehydrogenases/reductases (SDR) family.</text>
</comment>
<dbReference type="Proteomes" id="UP000507954">
    <property type="component" value="Unassembled WGS sequence"/>
</dbReference>
<protein>
    <submittedName>
        <fullName evidence="5">Short-chain dehydrogenase/reductase SDR</fullName>
    </submittedName>
</protein>
<organism evidence="5">
    <name type="scientific">Sinorhizobium medicae</name>
    <dbReference type="NCBI Taxonomy" id="110321"/>
    <lineage>
        <taxon>Bacteria</taxon>
        <taxon>Pseudomonadati</taxon>
        <taxon>Pseudomonadota</taxon>
        <taxon>Alphaproteobacteria</taxon>
        <taxon>Hyphomicrobiales</taxon>
        <taxon>Rhizobiaceae</taxon>
        <taxon>Sinorhizobium/Ensifer group</taxon>
        <taxon>Sinorhizobium</taxon>
    </lineage>
</organism>
<dbReference type="PRINTS" id="PR00081">
    <property type="entry name" value="GDHRDH"/>
</dbReference>
<dbReference type="Pfam" id="PF00106">
    <property type="entry name" value="adh_short"/>
    <property type="match status" value="1"/>
</dbReference>
<dbReference type="GO" id="GO:0016020">
    <property type="term" value="C:membrane"/>
    <property type="evidence" value="ECO:0007669"/>
    <property type="project" value="TreeGrafter"/>
</dbReference>
<gene>
    <name evidence="5" type="ORF">EMEDMD4_500121</name>
</gene>
<dbReference type="InterPro" id="IPR020904">
    <property type="entry name" value="Sc_DH/Rdtase_CS"/>
</dbReference>
<reference evidence="5" key="1">
    <citation type="submission" date="2019-06" db="EMBL/GenBank/DDBJ databases">
        <authorList>
            <person name="Le Quere A."/>
            <person name="Colella S."/>
        </authorList>
    </citation>
    <scope>NUCLEOTIDE SEQUENCE</scope>
    <source>
        <strain evidence="5">EmedicaeMD41</strain>
    </source>
</reference>
<name>A0A508X6T1_9HYPH</name>
<keyword evidence="4" id="KW-0472">Membrane</keyword>
<evidence type="ECO:0000256" key="3">
    <source>
        <dbReference type="RuleBase" id="RU000363"/>
    </source>
</evidence>
<evidence type="ECO:0000313" key="5">
    <source>
        <dbReference type="EMBL" id="VTZ63565.1"/>
    </source>
</evidence>
<dbReference type="PANTHER" id="PTHR44196:SF1">
    <property type="entry name" value="DEHYDROGENASE_REDUCTASE SDR FAMILY MEMBER 7B"/>
    <property type="match status" value="1"/>
</dbReference>
<dbReference type="InterPro" id="IPR036291">
    <property type="entry name" value="NAD(P)-bd_dom_sf"/>
</dbReference>
<dbReference type="EMBL" id="CABFNB010000118">
    <property type="protein sequence ID" value="VTZ63565.1"/>
    <property type="molecule type" value="Genomic_DNA"/>
</dbReference>
<dbReference type="NCBIfam" id="NF004792">
    <property type="entry name" value="PRK06139.1"/>
    <property type="match status" value="1"/>
</dbReference>
<keyword evidence="4" id="KW-1133">Transmembrane helix</keyword>
<sequence>MMFQIGSTRSDAVAAPAIRGWRSEMLNLEGAVVVITGASSGVGQATAEAFARRGSKLVLAARDAAALHEVARTCRKLGAEVLVAPTDVTNADAVKDLARKAMSFGRIDVWFSNVGVGAVGRFEETPIEAHEQVIRTNLIGHLNDAHAAIPIFRKQGHGTFINMISLGGFASAPFAAAYSASKFGLRGFSEALRAELAEERDIHICDVYPTFLDTPGVVHGANYTGRRLSVPPPVYNARRAARAILRLAERPRNKLTVGLVSDLTRLAHFVAPETTTRLMARMTARYLSRAPRAATSHGNLFRPPAVAGGIDGGLRSPRRVPIAATAAVCVVGLAVAALVLGRQGAPARRGHSGVARLFRRT</sequence>
<keyword evidence="2" id="KW-0560">Oxidoreductase</keyword>
<dbReference type="PROSITE" id="PS00061">
    <property type="entry name" value="ADH_SHORT"/>
    <property type="match status" value="1"/>
</dbReference>
<proteinExistence type="inferred from homology"/>
<accession>A0A508X6T1</accession>
<dbReference type="SUPFAM" id="SSF51735">
    <property type="entry name" value="NAD(P)-binding Rossmann-fold domains"/>
    <property type="match status" value="1"/>
</dbReference>
<evidence type="ECO:0000256" key="1">
    <source>
        <dbReference type="ARBA" id="ARBA00006484"/>
    </source>
</evidence>
<dbReference type="PRINTS" id="PR00080">
    <property type="entry name" value="SDRFAMILY"/>
</dbReference>
<dbReference type="InterPro" id="IPR002347">
    <property type="entry name" value="SDR_fam"/>
</dbReference>
<dbReference type="GO" id="GO:0016491">
    <property type="term" value="F:oxidoreductase activity"/>
    <property type="evidence" value="ECO:0007669"/>
    <property type="project" value="UniProtKB-KW"/>
</dbReference>